<dbReference type="KEGG" id="dfl:DFE_0165"/>
<dbReference type="PANTHER" id="PTHR35866">
    <property type="entry name" value="PUTATIVE-RELATED"/>
    <property type="match status" value="1"/>
</dbReference>
<dbReference type="Pfam" id="PF03692">
    <property type="entry name" value="CxxCxxCC"/>
    <property type="match status" value="1"/>
</dbReference>
<sequence length="256" mass="29437">MNNTDSTQQFLDSLPEIEPGKSFSFGCHPKVPCFNACCSALHLMLTPYDVLRLRRFLEQTSNDFIKNHAEVQLAPDTGLPLFRLRMCDDSRKSCPFVRKSGCSIYQDRPGACRTYPLGRATRTDEQGNVCERFFLVREAHCRGFEETTDWTPSEWLKDQGLEPYNTSNDRFMLLLARIKEAGQPVDPRHANMAALALYQLDNFGQFINDTKLLDRLDMDEARKEAIAQNEEARLEFAIDWLELIMFGESKTLRPKP</sequence>
<gene>
    <name evidence="1" type="ORF">DFE_0165</name>
</gene>
<dbReference type="RefSeq" id="WP_126375690.1">
    <property type="nucleotide sequence ID" value="NZ_AP017378.1"/>
</dbReference>
<keyword evidence="2" id="KW-1185">Reference proteome</keyword>
<accession>A0A2Z6AUI2</accession>
<evidence type="ECO:0000313" key="1">
    <source>
        <dbReference type="EMBL" id="BBD06891.1"/>
    </source>
</evidence>
<evidence type="ECO:0008006" key="3">
    <source>
        <dbReference type="Google" id="ProtNLM"/>
    </source>
</evidence>
<proteinExistence type="predicted"/>
<dbReference type="AlphaFoldDB" id="A0A2Z6AUI2"/>
<dbReference type="PANTHER" id="PTHR35866:SF1">
    <property type="entry name" value="YKGJ FAMILY CYSTEINE CLUSTER PROTEIN"/>
    <property type="match status" value="1"/>
</dbReference>
<dbReference type="EMBL" id="AP017378">
    <property type="protein sequence ID" value="BBD06891.1"/>
    <property type="molecule type" value="Genomic_DNA"/>
</dbReference>
<reference evidence="1 2" key="1">
    <citation type="journal article" date="2018" name="Sci. Adv.">
        <title>Multi-heme cytochromes provide a pathway for survival in energy-limited environments.</title>
        <authorList>
            <person name="Deng X."/>
            <person name="Dohmae N."/>
            <person name="Nealson K.H."/>
            <person name="Hashimoto K."/>
            <person name="Okamoto A."/>
        </authorList>
    </citation>
    <scope>NUCLEOTIDE SEQUENCE [LARGE SCALE GENOMIC DNA]</scope>
    <source>
        <strain evidence="1 2">IS5</strain>
    </source>
</reference>
<name>A0A2Z6AUI2_9BACT</name>
<dbReference type="InterPro" id="IPR005358">
    <property type="entry name" value="Puta_zinc/iron-chelating_dom"/>
</dbReference>
<dbReference type="Proteomes" id="UP000269883">
    <property type="component" value="Chromosome"/>
</dbReference>
<dbReference type="OrthoDB" id="9810361at2"/>
<organism evidence="1 2">
    <name type="scientific">Desulfovibrio ferrophilus</name>
    <dbReference type="NCBI Taxonomy" id="241368"/>
    <lineage>
        <taxon>Bacteria</taxon>
        <taxon>Pseudomonadati</taxon>
        <taxon>Thermodesulfobacteriota</taxon>
        <taxon>Desulfovibrionia</taxon>
        <taxon>Desulfovibrionales</taxon>
        <taxon>Desulfovibrionaceae</taxon>
        <taxon>Desulfovibrio</taxon>
    </lineage>
</organism>
<protein>
    <recommendedName>
        <fullName evidence="3">YkgJ family cysteine cluster protein</fullName>
    </recommendedName>
</protein>
<evidence type="ECO:0000313" key="2">
    <source>
        <dbReference type="Proteomes" id="UP000269883"/>
    </source>
</evidence>